<feature type="transmembrane region" description="Helical" evidence="1">
    <location>
        <begin position="243"/>
        <end position="262"/>
    </location>
</feature>
<sequence length="370" mass="40391">MPATPGSQTHGVFTIPSLDGLRAIAVLTVFVGHGAVGISTGFWPGHVGVTIFFFLSGFLITTLLRREYGKTGTLSLSKFYLRRALRILPPAYLAIAAAVVFGALGLVAADTTGWGVLAEVLNYTNYYIVIAGREGLPPDTTQFWSLAVEEHYYLIVPIVLLVLFKSRATLKTIGWTMIGIALVVPVWRIVLGLTGASFDRLYISTDTRIDSLIFGTAMALLFNPAMGDRFIGPTRISLWLTRHIGLVAAIATVVFVASALVPSQAFRLSIADTIQCVCLIPIFWFVITRPSSLVGRVLNSRVVVQLGILSFSIYLFHRLVLNLVENVITQPLVGDLVALIGTLVVAQIVYVVIEKPAGRLRKRLEVRINR</sequence>
<organism evidence="3 4">
    <name type="scientific">Herbiconiux daphne</name>
    <dbReference type="NCBI Taxonomy" id="2970914"/>
    <lineage>
        <taxon>Bacteria</taxon>
        <taxon>Bacillati</taxon>
        <taxon>Actinomycetota</taxon>
        <taxon>Actinomycetes</taxon>
        <taxon>Micrococcales</taxon>
        <taxon>Microbacteriaceae</taxon>
        <taxon>Herbiconiux</taxon>
    </lineage>
</organism>
<evidence type="ECO:0000256" key="1">
    <source>
        <dbReference type="SAM" id="Phobius"/>
    </source>
</evidence>
<feature type="transmembrane region" description="Helical" evidence="1">
    <location>
        <begin position="211"/>
        <end position="231"/>
    </location>
</feature>
<protein>
    <submittedName>
        <fullName evidence="3">Acyltransferase</fullName>
    </submittedName>
</protein>
<comment type="caution">
    <text evidence="3">The sequence shown here is derived from an EMBL/GenBank/DDBJ whole genome shotgun (WGS) entry which is preliminary data.</text>
</comment>
<keyword evidence="1" id="KW-0472">Membrane</keyword>
<gene>
    <name evidence="3" type="ORF">N1032_17705</name>
</gene>
<evidence type="ECO:0000313" key="4">
    <source>
        <dbReference type="Proteomes" id="UP001165586"/>
    </source>
</evidence>
<reference evidence="3" key="1">
    <citation type="submission" date="2022-08" db="EMBL/GenBank/DDBJ databases">
        <authorList>
            <person name="Deng Y."/>
            <person name="Han X.-F."/>
            <person name="Zhang Y.-Q."/>
        </authorList>
    </citation>
    <scope>NUCLEOTIDE SEQUENCE</scope>
    <source>
        <strain evidence="3">CPCC 203386</strain>
    </source>
</reference>
<feature type="transmembrane region" description="Helical" evidence="1">
    <location>
        <begin position="298"/>
        <end position="316"/>
    </location>
</feature>
<feature type="transmembrane region" description="Helical" evidence="1">
    <location>
        <begin position="21"/>
        <end position="39"/>
    </location>
</feature>
<name>A0ABT2H6L6_9MICO</name>
<accession>A0ABT2H6L6</accession>
<keyword evidence="3" id="KW-0808">Transferase</keyword>
<dbReference type="InterPro" id="IPR002656">
    <property type="entry name" value="Acyl_transf_3_dom"/>
</dbReference>
<feature type="transmembrane region" description="Helical" evidence="1">
    <location>
        <begin position="85"/>
        <end position="109"/>
    </location>
</feature>
<dbReference type="PANTHER" id="PTHR23028">
    <property type="entry name" value="ACETYLTRANSFERASE"/>
    <property type="match status" value="1"/>
</dbReference>
<keyword evidence="1" id="KW-1133">Transmembrane helix</keyword>
<dbReference type="RefSeq" id="WP_259540525.1">
    <property type="nucleotide sequence ID" value="NZ_JANLCJ010000007.1"/>
</dbReference>
<keyword evidence="4" id="KW-1185">Reference proteome</keyword>
<feature type="transmembrane region" description="Helical" evidence="1">
    <location>
        <begin position="268"/>
        <end position="286"/>
    </location>
</feature>
<dbReference type="Pfam" id="PF01757">
    <property type="entry name" value="Acyl_transf_3"/>
    <property type="match status" value="1"/>
</dbReference>
<feature type="transmembrane region" description="Helical" evidence="1">
    <location>
        <begin position="143"/>
        <end position="164"/>
    </location>
</feature>
<dbReference type="PANTHER" id="PTHR23028:SF53">
    <property type="entry name" value="ACYL_TRANSF_3 DOMAIN-CONTAINING PROTEIN"/>
    <property type="match status" value="1"/>
</dbReference>
<feature type="transmembrane region" description="Helical" evidence="1">
    <location>
        <begin position="173"/>
        <end position="191"/>
    </location>
</feature>
<dbReference type="Proteomes" id="UP001165586">
    <property type="component" value="Unassembled WGS sequence"/>
</dbReference>
<evidence type="ECO:0000313" key="3">
    <source>
        <dbReference type="EMBL" id="MCS5735583.1"/>
    </source>
</evidence>
<feature type="transmembrane region" description="Helical" evidence="1">
    <location>
        <begin position="45"/>
        <end position="64"/>
    </location>
</feature>
<dbReference type="EMBL" id="JANLCJ010000007">
    <property type="protein sequence ID" value="MCS5735583.1"/>
    <property type="molecule type" value="Genomic_DNA"/>
</dbReference>
<feature type="transmembrane region" description="Helical" evidence="1">
    <location>
        <begin position="336"/>
        <end position="353"/>
    </location>
</feature>
<dbReference type="InterPro" id="IPR050879">
    <property type="entry name" value="Acyltransferase_3"/>
</dbReference>
<feature type="domain" description="Acyltransferase 3" evidence="2">
    <location>
        <begin position="16"/>
        <end position="350"/>
    </location>
</feature>
<keyword evidence="3" id="KW-0012">Acyltransferase</keyword>
<keyword evidence="1" id="KW-0812">Transmembrane</keyword>
<dbReference type="GO" id="GO:0016746">
    <property type="term" value="F:acyltransferase activity"/>
    <property type="evidence" value="ECO:0007669"/>
    <property type="project" value="UniProtKB-KW"/>
</dbReference>
<evidence type="ECO:0000259" key="2">
    <source>
        <dbReference type="Pfam" id="PF01757"/>
    </source>
</evidence>
<proteinExistence type="predicted"/>